<dbReference type="EMBL" id="CP182909">
    <property type="protein sequence ID" value="XPM62847.1"/>
    <property type="molecule type" value="Genomic_DNA"/>
</dbReference>
<organism evidence="1 2">
    <name type="scientific">Desertifilum tharense IPPAS B-1220</name>
    <dbReference type="NCBI Taxonomy" id="1781255"/>
    <lineage>
        <taxon>Bacteria</taxon>
        <taxon>Bacillati</taxon>
        <taxon>Cyanobacteriota</taxon>
        <taxon>Cyanophyceae</taxon>
        <taxon>Desertifilales</taxon>
        <taxon>Desertifilaceae</taxon>
        <taxon>Desertifilum</taxon>
    </lineage>
</organism>
<proteinExistence type="predicted"/>
<accession>A0ACD5GPQ0</accession>
<keyword evidence="2" id="KW-1185">Reference proteome</keyword>
<name>A0ACD5GPQ0_9CYAN</name>
<evidence type="ECO:0000313" key="2">
    <source>
        <dbReference type="Proteomes" id="UP000095472"/>
    </source>
</evidence>
<dbReference type="Proteomes" id="UP000095472">
    <property type="component" value="Chromosome"/>
</dbReference>
<reference evidence="1 2" key="1">
    <citation type="journal article" date="2016" name="Genome Announc.">
        <title>Draft Genome Sequence of the Thermotolerant Cyanobacterium Desertifilum sp. IPPAS B-1220.</title>
        <authorList>
            <person name="Mironov K.S."/>
            <person name="Sinetova M.A."/>
            <person name="Bolatkhan K."/>
            <person name="Zayadan B.K."/>
            <person name="Ustinova V.V."/>
            <person name="Kupriyanova E.V."/>
            <person name="Skrypnik A.N."/>
            <person name="Gogoleva N.E."/>
            <person name="Gogolev Y.V."/>
            <person name="Los D.A."/>
        </authorList>
    </citation>
    <scope>NUCLEOTIDE SEQUENCE [LARGE SCALE GENOMIC DNA]</scope>
    <source>
        <strain evidence="1 2">IPPAS B-1220</strain>
    </source>
</reference>
<sequence>MGIIRAESSQGNGGTIRLEALRDVQTGFIRAFSTGDATARGGDIELTSRQGAIATTTGDLSGEATLTDNADVASQTVASLFREEFANLDAYSRLGIAGKVTLTAQNGITTSHISSFGGVRGEMFPYKASKGIFRLG</sequence>
<gene>
    <name evidence="1" type="ORF">BH720_025340</name>
</gene>
<evidence type="ECO:0000313" key="1">
    <source>
        <dbReference type="EMBL" id="XPM62847.1"/>
    </source>
</evidence>
<protein>
    <submittedName>
        <fullName evidence="1">Uncharacterized protein</fullName>
    </submittedName>
</protein>